<name>A0A1V9YD30_ACHHY</name>
<keyword evidence="4" id="KW-1185">Reference proteome</keyword>
<sequence>MDVVEAPAPPAPLVVDTSMDATPTKATRSLTPSVSSPRNDIATTSGRTPVRLLNFSRKPQQAKQPHDAPVSTMLRARGVKLSPRLRSPHPSPTAVIASDADVRWKKRARTSSKSLDPSVPKKSKAAAIALTFPARLKAKGKMSTAIDAAVRTFQHDKHKSTGYFHAPSGHVVVARTQGTRAYMEDEHVVQKQVFEDSSASVFGVFDGHNGGWAAEYAASRLVELVSSHDGLHAIAALYAPLDGAAADPPLLQDADRARVYDGLIEVFTALDDEIVAQTVAAKRRDGTTGLVVYVMGGVVFVANVGDTRAVRGTWSAADDGVVAARVSVDHKPTLEAEQARVVAAGGQVIFSGCWRVAHEAIGLRLAVSRSFGDHPLKVQLPPSVSAPLLSAVPSVRHFAIDRDAAADFVVLASDGLWDRVDDDDAVHVVQGALVQAAASEGGLKDHLKAAANALVLTALERKSYDNITVLVVVLQPPGRPGSASP</sequence>
<evidence type="ECO:0000259" key="2">
    <source>
        <dbReference type="PROSITE" id="PS51746"/>
    </source>
</evidence>
<comment type="caution">
    <text evidence="3">The sequence shown here is derived from an EMBL/GenBank/DDBJ whole genome shotgun (WGS) entry which is preliminary data.</text>
</comment>
<feature type="region of interest" description="Disordered" evidence="1">
    <location>
        <begin position="1"/>
        <end position="48"/>
    </location>
</feature>
<dbReference type="CDD" id="cd00143">
    <property type="entry name" value="PP2Cc"/>
    <property type="match status" value="1"/>
</dbReference>
<reference evidence="3 4" key="1">
    <citation type="journal article" date="2014" name="Genome Biol. Evol.">
        <title>The secreted proteins of Achlya hypogyna and Thraustotheca clavata identify the ancestral oomycete secretome and reveal gene acquisitions by horizontal gene transfer.</title>
        <authorList>
            <person name="Misner I."/>
            <person name="Blouin N."/>
            <person name="Leonard G."/>
            <person name="Richards T.A."/>
            <person name="Lane C.E."/>
        </authorList>
    </citation>
    <scope>NUCLEOTIDE SEQUENCE [LARGE SCALE GENOMIC DNA]</scope>
    <source>
        <strain evidence="3 4">ATCC 48635</strain>
    </source>
</reference>
<evidence type="ECO:0000313" key="4">
    <source>
        <dbReference type="Proteomes" id="UP000243579"/>
    </source>
</evidence>
<feature type="compositionally biased region" description="Polar residues" evidence="1">
    <location>
        <begin position="19"/>
        <end position="47"/>
    </location>
</feature>
<evidence type="ECO:0000313" key="3">
    <source>
        <dbReference type="EMBL" id="OQR83621.1"/>
    </source>
</evidence>
<dbReference type="InterPro" id="IPR001932">
    <property type="entry name" value="PPM-type_phosphatase-like_dom"/>
</dbReference>
<dbReference type="STRING" id="1202772.A0A1V9YD30"/>
<gene>
    <name evidence="3" type="ORF">ACHHYP_14490</name>
</gene>
<dbReference type="EMBL" id="JNBR01002132">
    <property type="protein sequence ID" value="OQR83621.1"/>
    <property type="molecule type" value="Genomic_DNA"/>
</dbReference>
<feature type="domain" description="PPM-type phosphatase" evidence="2">
    <location>
        <begin position="170"/>
        <end position="474"/>
    </location>
</feature>
<dbReference type="Gene3D" id="3.60.40.10">
    <property type="entry name" value="PPM-type phosphatase domain"/>
    <property type="match status" value="1"/>
</dbReference>
<dbReference type="InterPro" id="IPR036457">
    <property type="entry name" value="PPM-type-like_dom_sf"/>
</dbReference>
<dbReference type="SUPFAM" id="SSF81606">
    <property type="entry name" value="PP2C-like"/>
    <property type="match status" value="1"/>
</dbReference>
<dbReference type="Proteomes" id="UP000243579">
    <property type="component" value="Unassembled WGS sequence"/>
</dbReference>
<dbReference type="AlphaFoldDB" id="A0A1V9YD30"/>
<dbReference type="PANTHER" id="PTHR47992">
    <property type="entry name" value="PROTEIN PHOSPHATASE"/>
    <property type="match status" value="1"/>
</dbReference>
<accession>A0A1V9YD30</accession>
<dbReference type="SMART" id="SM00332">
    <property type="entry name" value="PP2Cc"/>
    <property type="match status" value="1"/>
</dbReference>
<dbReference type="Pfam" id="PF00481">
    <property type="entry name" value="PP2C"/>
    <property type="match status" value="1"/>
</dbReference>
<dbReference type="PROSITE" id="PS51746">
    <property type="entry name" value="PPM_2"/>
    <property type="match status" value="1"/>
</dbReference>
<organism evidence="3 4">
    <name type="scientific">Achlya hypogyna</name>
    <name type="common">Oomycete</name>
    <name type="synonym">Protoachlya hypogyna</name>
    <dbReference type="NCBI Taxonomy" id="1202772"/>
    <lineage>
        <taxon>Eukaryota</taxon>
        <taxon>Sar</taxon>
        <taxon>Stramenopiles</taxon>
        <taxon>Oomycota</taxon>
        <taxon>Saprolegniomycetes</taxon>
        <taxon>Saprolegniales</taxon>
        <taxon>Achlyaceae</taxon>
        <taxon>Achlya</taxon>
    </lineage>
</organism>
<proteinExistence type="predicted"/>
<protein>
    <submittedName>
        <fullName evidence="3">Protein phosphatase 2C</fullName>
    </submittedName>
</protein>
<dbReference type="GO" id="GO:0004722">
    <property type="term" value="F:protein serine/threonine phosphatase activity"/>
    <property type="evidence" value="ECO:0007669"/>
    <property type="project" value="InterPro"/>
</dbReference>
<dbReference type="InterPro" id="IPR015655">
    <property type="entry name" value="PP2C"/>
</dbReference>
<dbReference type="OrthoDB" id="10264738at2759"/>
<evidence type="ECO:0000256" key="1">
    <source>
        <dbReference type="SAM" id="MobiDB-lite"/>
    </source>
</evidence>